<accession>A0A0R3MW71</accession>
<comment type="caution">
    <text evidence="1">The sequence shown here is derived from an EMBL/GenBank/DDBJ whole genome shotgun (WGS) entry which is preliminary data.</text>
</comment>
<proteinExistence type="predicted"/>
<dbReference type="EMBL" id="LLYA01000170">
    <property type="protein sequence ID" value="KRR21904.1"/>
    <property type="molecule type" value="Genomic_DNA"/>
</dbReference>
<protein>
    <submittedName>
        <fullName evidence="1">Uncharacterized protein</fullName>
    </submittedName>
</protein>
<dbReference type="AlphaFoldDB" id="A0A0R3MW71"/>
<gene>
    <name evidence="1" type="ORF">CQ13_07665</name>
</gene>
<name>A0A0R3MW71_9BRAD</name>
<evidence type="ECO:0000313" key="2">
    <source>
        <dbReference type="Proteomes" id="UP000052023"/>
    </source>
</evidence>
<evidence type="ECO:0000313" key="1">
    <source>
        <dbReference type="EMBL" id="KRR21904.1"/>
    </source>
</evidence>
<sequence>MLGFDALGRLALGQIQQGGVTNIVMPADAGAFTFAGVAATFKITEAASAGAFTFAGKPATFTIGEAAAPGSFTVSLQTATFSRTFIASAGSYTFTGIDPDEALSEDADPGHFVFTGVDAPLIRTGFDYEFQQGGIGHYRLELERARQLAAITRKVPGVPIDRRSVPRFEPLRASPIAPAAPAVDLQAIHNERMAAAAAAAEAAKMRRRRDEEALLLLAC</sequence>
<reference evidence="1 2" key="1">
    <citation type="submission" date="2014-03" db="EMBL/GenBank/DDBJ databases">
        <title>Bradyrhizobium valentinum sp. nov., isolated from effective nodules of Lupinus mariae-josephae, a lupine endemic of basic-lime soils in Eastern Spain.</title>
        <authorList>
            <person name="Duran D."/>
            <person name="Rey L."/>
            <person name="Navarro A."/>
            <person name="Busquets A."/>
            <person name="Imperial J."/>
            <person name="Ruiz-Argueso T."/>
        </authorList>
    </citation>
    <scope>NUCLEOTIDE SEQUENCE [LARGE SCALE GENOMIC DNA]</scope>
    <source>
        <strain evidence="1 2">Ro19</strain>
    </source>
</reference>
<keyword evidence="2" id="KW-1185">Reference proteome</keyword>
<dbReference type="Proteomes" id="UP000052023">
    <property type="component" value="Unassembled WGS sequence"/>
</dbReference>
<organism evidence="1 2">
    <name type="scientific">Bradyrhizobium retamae</name>
    <dbReference type="NCBI Taxonomy" id="1300035"/>
    <lineage>
        <taxon>Bacteria</taxon>
        <taxon>Pseudomonadati</taxon>
        <taxon>Pseudomonadota</taxon>
        <taxon>Alphaproteobacteria</taxon>
        <taxon>Hyphomicrobiales</taxon>
        <taxon>Nitrobacteraceae</taxon>
        <taxon>Bradyrhizobium</taxon>
    </lineage>
</organism>